<reference evidence="1" key="1">
    <citation type="submission" date="2016-10" db="EMBL/GenBank/DDBJ databases">
        <authorList>
            <person name="de Groot N.N."/>
        </authorList>
    </citation>
    <scope>NUCLEOTIDE SEQUENCE</scope>
</reference>
<gene>
    <name evidence="1" type="ORF">MNB_SM-7-618</name>
</gene>
<dbReference type="AlphaFoldDB" id="A0A1W1BQ89"/>
<sequence>MCKQIESNPNAQVPQECRNYDKKKADKAFDKVVNEKKISNKDLEFNREK</sequence>
<organism evidence="1">
    <name type="scientific">hydrothermal vent metagenome</name>
    <dbReference type="NCBI Taxonomy" id="652676"/>
    <lineage>
        <taxon>unclassified sequences</taxon>
        <taxon>metagenomes</taxon>
        <taxon>ecological metagenomes</taxon>
    </lineage>
</organism>
<proteinExistence type="predicted"/>
<evidence type="ECO:0000313" key="1">
    <source>
        <dbReference type="EMBL" id="SFV55709.1"/>
    </source>
</evidence>
<dbReference type="EMBL" id="FPHB01000035">
    <property type="protein sequence ID" value="SFV55709.1"/>
    <property type="molecule type" value="Genomic_DNA"/>
</dbReference>
<name>A0A1W1BQ89_9ZZZZ</name>
<accession>A0A1W1BQ89</accession>
<protein>
    <submittedName>
        <fullName evidence="1">Uncharacterized protein</fullName>
    </submittedName>
</protein>